<feature type="transmembrane region" description="Helical" evidence="6">
    <location>
        <begin position="92"/>
        <end position="117"/>
    </location>
</feature>
<feature type="transmembrane region" description="Helical" evidence="6">
    <location>
        <begin position="199"/>
        <end position="221"/>
    </location>
</feature>
<feature type="transmembrane region" description="Helical" evidence="6">
    <location>
        <begin position="165"/>
        <end position="187"/>
    </location>
</feature>
<evidence type="ECO:0000313" key="7">
    <source>
        <dbReference type="EMBL" id="QHU31466.1"/>
    </source>
</evidence>
<comment type="similarity">
    <text evidence="2">Belongs to the TspO/BZRP family.</text>
</comment>
<keyword evidence="5 6" id="KW-0472">Membrane</keyword>
<dbReference type="InterPro" id="IPR038330">
    <property type="entry name" value="TspO/MBR-related_sf"/>
</dbReference>
<name>A0A6C0LKL7_9ZZZZ</name>
<organism evidence="7">
    <name type="scientific">viral metagenome</name>
    <dbReference type="NCBI Taxonomy" id="1070528"/>
    <lineage>
        <taxon>unclassified sequences</taxon>
        <taxon>metagenomes</taxon>
        <taxon>organismal metagenomes</taxon>
    </lineage>
</organism>
<comment type="subcellular location">
    <subcellularLocation>
        <location evidence="1">Membrane</location>
        <topology evidence="1">Multi-pass membrane protein</topology>
    </subcellularLocation>
</comment>
<dbReference type="GO" id="GO:0016020">
    <property type="term" value="C:membrane"/>
    <property type="evidence" value="ECO:0007669"/>
    <property type="project" value="UniProtKB-SubCell"/>
</dbReference>
<feature type="transmembrane region" description="Helical" evidence="6">
    <location>
        <begin position="50"/>
        <end position="72"/>
    </location>
</feature>
<dbReference type="AlphaFoldDB" id="A0A6C0LKL7"/>
<evidence type="ECO:0000256" key="2">
    <source>
        <dbReference type="ARBA" id="ARBA00007524"/>
    </source>
</evidence>
<sequence length="226" mass="26021">MLPKKNRGLLNRKFMNNVNVCIGDFLCLWAKNVSVDVVDRLITTIIVIKNIITVIVIFLPLVIGLSIGAIYGKAWDDPKYKNLKKPEYNPPSYVFGIVWTVLYLAIGIIYSYALYDYRTSSSNTANGSFKSITYFKDYKYWVIPTLALLFNFLYIPTFFGENGLFNGFVVILFCLVLAIATLLQFYFQDNYDPNMKYYAILALLPYIVWLSFASYLSYSIYTLNTV</sequence>
<dbReference type="PANTHER" id="PTHR10057:SF0">
    <property type="entry name" value="TRANSLOCATOR PROTEIN"/>
    <property type="match status" value="1"/>
</dbReference>
<evidence type="ECO:0000256" key="4">
    <source>
        <dbReference type="ARBA" id="ARBA00022989"/>
    </source>
</evidence>
<evidence type="ECO:0008006" key="8">
    <source>
        <dbReference type="Google" id="ProtNLM"/>
    </source>
</evidence>
<dbReference type="InterPro" id="IPR004307">
    <property type="entry name" value="TspO_MBR"/>
</dbReference>
<evidence type="ECO:0000256" key="3">
    <source>
        <dbReference type="ARBA" id="ARBA00022692"/>
    </source>
</evidence>
<feature type="transmembrane region" description="Helical" evidence="6">
    <location>
        <begin position="138"/>
        <end position="159"/>
    </location>
</feature>
<dbReference type="Gene3D" id="1.20.1260.100">
    <property type="entry name" value="TspO/MBR protein"/>
    <property type="match status" value="1"/>
</dbReference>
<proteinExistence type="inferred from homology"/>
<dbReference type="EMBL" id="MN740527">
    <property type="protein sequence ID" value="QHU31466.1"/>
    <property type="molecule type" value="Genomic_DNA"/>
</dbReference>
<evidence type="ECO:0000256" key="6">
    <source>
        <dbReference type="SAM" id="Phobius"/>
    </source>
</evidence>
<dbReference type="CDD" id="cd15904">
    <property type="entry name" value="TSPO_MBR"/>
    <property type="match status" value="1"/>
</dbReference>
<dbReference type="Pfam" id="PF03073">
    <property type="entry name" value="TspO_MBR"/>
    <property type="match status" value="1"/>
</dbReference>
<dbReference type="GO" id="GO:0033013">
    <property type="term" value="P:tetrapyrrole metabolic process"/>
    <property type="evidence" value="ECO:0007669"/>
    <property type="project" value="UniProtKB-ARBA"/>
</dbReference>
<evidence type="ECO:0000256" key="1">
    <source>
        <dbReference type="ARBA" id="ARBA00004141"/>
    </source>
</evidence>
<accession>A0A6C0LKL7</accession>
<dbReference type="PANTHER" id="PTHR10057">
    <property type="entry name" value="PERIPHERAL-TYPE BENZODIAZEPINE RECEPTOR"/>
    <property type="match status" value="1"/>
</dbReference>
<evidence type="ECO:0000256" key="5">
    <source>
        <dbReference type="ARBA" id="ARBA00023136"/>
    </source>
</evidence>
<keyword evidence="4 6" id="KW-1133">Transmembrane helix</keyword>
<keyword evidence="3 6" id="KW-0812">Transmembrane</keyword>
<protein>
    <recommendedName>
        <fullName evidence="8">Tryptophan-rich sensory protein</fullName>
    </recommendedName>
</protein>
<reference evidence="7" key="1">
    <citation type="journal article" date="2020" name="Nature">
        <title>Giant virus diversity and host interactions through global metagenomics.</title>
        <authorList>
            <person name="Schulz F."/>
            <person name="Roux S."/>
            <person name="Paez-Espino D."/>
            <person name="Jungbluth S."/>
            <person name="Walsh D.A."/>
            <person name="Denef V.J."/>
            <person name="McMahon K.D."/>
            <person name="Konstantinidis K.T."/>
            <person name="Eloe-Fadrosh E.A."/>
            <person name="Kyrpides N.C."/>
            <person name="Woyke T."/>
        </authorList>
    </citation>
    <scope>NUCLEOTIDE SEQUENCE</scope>
    <source>
        <strain evidence="7">GVMAG-M-3300027963-21</strain>
    </source>
</reference>